<dbReference type="AlphaFoldDB" id="A0A318D5J6"/>
<name>A0A318D5J6_9GAMM</name>
<comment type="caution">
    <text evidence="1">The sequence shown here is derived from an EMBL/GenBank/DDBJ whole genome shotgun (WGS) entry which is preliminary data.</text>
</comment>
<accession>A0A318D5J6</accession>
<evidence type="ECO:0008006" key="3">
    <source>
        <dbReference type="Google" id="ProtNLM"/>
    </source>
</evidence>
<dbReference type="EMBL" id="QICH01000004">
    <property type="protein sequence ID" value="PXF62434.1"/>
    <property type="molecule type" value="Genomic_DNA"/>
</dbReference>
<organism evidence="1 2">
    <name type="scientific">Kangiella spongicola</name>
    <dbReference type="NCBI Taxonomy" id="796379"/>
    <lineage>
        <taxon>Bacteria</taxon>
        <taxon>Pseudomonadati</taxon>
        <taxon>Pseudomonadota</taxon>
        <taxon>Gammaproteobacteria</taxon>
        <taxon>Kangiellales</taxon>
        <taxon>Kangiellaceae</taxon>
        <taxon>Kangiella</taxon>
    </lineage>
</organism>
<dbReference type="Proteomes" id="UP000247689">
    <property type="component" value="Unassembled WGS sequence"/>
</dbReference>
<gene>
    <name evidence="1" type="ORF">DL796_11575</name>
</gene>
<protein>
    <recommendedName>
        <fullName evidence="3">STAS/SEC14 domain-containing protein</fullName>
    </recommendedName>
</protein>
<evidence type="ECO:0000313" key="1">
    <source>
        <dbReference type="EMBL" id="PXF62434.1"/>
    </source>
</evidence>
<evidence type="ECO:0000313" key="2">
    <source>
        <dbReference type="Proteomes" id="UP000247689"/>
    </source>
</evidence>
<keyword evidence="2" id="KW-1185">Reference proteome</keyword>
<reference evidence="1 2" key="1">
    <citation type="submission" date="2018-05" db="EMBL/GenBank/DDBJ databases">
        <title>Kangiella spongicola genome sequence.</title>
        <authorList>
            <person name="Maclea K.S."/>
            <person name="Goen A.E."/>
            <person name="Kelley C."/>
            <person name="Underriner A."/>
            <person name="Silverwood T."/>
            <person name="Trachtenberg A.M."/>
        </authorList>
    </citation>
    <scope>NUCLEOTIDE SEQUENCE [LARGE SCALE GENOMIC DNA]</scope>
    <source>
        <strain evidence="1 2">ATCC BAA-2076</strain>
    </source>
</reference>
<sequence>MISELKHYNAAVYSTPTKVFALMSNNFDYNDSLNIQEGSVIHRCASIIESHNQILCVKFPYNVELCEDFFVANDQHISSEYHQHHAKSPQLLVILDGIADWSSDCRTYLKSETHQSLYSAIAFTLSTGNMSVLEKHYLELVYTNQLQNNATKLSQRYPIGIFSNKNDALRWLESRPSRNKIGKP</sequence>
<proteinExistence type="predicted"/>